<feature type="chain" id="PRO_5002645853" description="Sulfatase-modifying factor enzyme-like domain-containing protein" evidence="2">
    <location>
        <begin position="32"/>
        <end position="337"/>
    </location>
</feature>
<gene>
    <name evidence="4" type="ordered locus">Mpe_A2681</name>
</gene>
<keyword evidence="5" id="KW-1185">Reference proteome</keyword>
<dbReference type="PANTHER" id="PTHR23150:SF19">
    <property type="entry name" value="FORMYLGLYCINE-GENERATING ENZYME"/>
    <property type="match status" value="1"/>
</dbReference>
<evidence type="ECO:0000259" key="3">
    <source>
        <dbReference type="Pfam" id="PF03781"/>
    </source>
</evidence>
<evidence type="ECO:0000256" key="2">
    <source>
        <dbReference type="SAM" id="SignalP"/>
    </source>
</evidence>
<feature type="region of interest" description="Disordered" evidence="1">
    <location>
        <begin position="315"/>
        <end position="337"/>
    </location>
</feature>
<dbReference type="STRING" id="420662.Mpe_A2681"/>
<accession>A2SJ96</accession>
<dbReference type="InterPro" id="IPR005532">
    <property type="entry name" value="SUMF_dom"/>
</dbReference>
<dbReference type="HOGENOM" id="CLU_012431_4_0_4"/>
<dbReference type="PANTHER" id="PTHR23150">
    <property type="entry name" value="SULFATASE MODIFYING FACTOR 1, 2"/>
    <property type="match status" value="1"/>
</dbReference>
<name>A2SJ96_METPP</name>
<dbReference type="EMBL" id="CP000555">
    <property type="protein sequence ID" value="ABM95635.1"/>
    <property type="molecule type" value="Genomic_DNA"/>
</dbReference>
<organism evidence="4 5">
    <name type="scientific">Methylibium petroleiphilum (strain ATCC BAA-1232 / LMG 22953 / PM1)</name>
    <dbReference type="NCBI Taxonomy" id="420662"/>
    <lineage>
        <taxon>Bacteria</taxon>
        <taxon>Pseudomonadati</taxon>
        <taxon>Pseudomonadota</taxon>
        <taxon>Betaproteobacteria</taxon>
        <taxon>Burkholderiales</taxon>
        <taxon>Sphaerotilaceae</taxon>
        <taxon>Methylibium</taxon>
    </lineage>
</organism>
<feature type="compositionally biased region" description="Polar residues" evidence="1">
    <location>
        <begin position="317"/>
        <end position="327"/>
    </location>
</feature>
<dbReference type="Pfam" id="PF03781">
    <property type="entry name" value="FGE-sulfatase"/>
    <property type="match status" value="1"/>
</dbReference>
<evidence type="ECO:0000313" key="5">
    <source>
        <dbReference type="Proteomes" id="UP000000366"/>
    </source>
</evidence>
<dbReference type="GO" id="GO:0120147">
    <property type="term" value="F:formylglycine-generating oxidase activity"/>
    <property type="evidence" value="ECO:0007669"/>
    <property type="project" value="TreeGrafter"/>
</dbReference>
<evidence type="ECO:0000313" key="4">
    <source>
        <dbReference type="EMBL" id="ABM95635.1"/>
    </source>
</evidence>
<dbReference type="Proteomes" id="UP000000366">
    <property type="component" value="Chromosome"/>
</dbReference>
<protein>
    <recommendedName>
        <fullName evidence="3">Sulfatase-modifying factor enzyme-like domain-containing protein</fullName>
    </recommendedName>
</protein>
<feature type="domain" description="Sulfatase-modifying factor enzyme-like" evidence="3">
    <location>
        <begin position="55"/>
        <end position="335"/>
    </location>
</feature>
<feature type="region of interest" description="Disordered" evidence="1">
    <location>
        <begin position="270"/>
        <end position="296"/>
    </location>
</feature>
<dbReference type="AlphaFoldDB" id="A2SJ96"/>
<proteinExistence type="predicted"/>
<keyword evidence="2" id="KW-0732">Signal</keyword>
<dbReference type="InterPro" id="IPR042095">
    <property type="entry name" value="SUMF_sf"/>
</dbReference>
<dbReference type="KEGG" id="mpt:Mpe_A2681"/>
<evidence type="ECO:0000256" key="1">
    <source>
        <dbReference type="SAM" id="MobiDB-lite"/>
    </source>
</evidence>
<reference evidence="4 5" key="1">
    <citation type="journal article" date="2007" name="J. Bacteriol.">
        <title>Whole-genome analysis of the methyl tert-butyl ether-degrading beta-proteobacterium Methylibium petroleiphilum PM1.</title>
        <authorList>
            <person name="Kane S.R."/>
            <person name="Chakicherla A.Y."/>
            <person name="Chain P.S.G."/>
            <person name="Schmidt R."/>
            <person name="Shin M.W."/>
            <person name="Legler T.C."/>
            <person name="Scow K.M."/>
            <person name="Larimer F.W."/>
            <person name="Lucas S.M."/>
            <person name="Richardson P.M."/>
            <person name="Hristova K.R."/>
        </authorList>
    </citation>
    <scope>NUCLEOTIDE SEQUENCE [LARGE SCALE GENOMIC DNA]</scope>
    <source>
        <strain evidence="5">ATCC BAA-1232 / LMG 22953 / PM1</strain>
    </source>
</reference>
<dbReference type="Gene3D" id="3.90.1580.10">
    <property type="entry name" value="paralog of FGE (formylglycine-generating enzyme)"/>
    <property type="match status" value="1"/>
</dbReference>
<sequence>MKRDLRPRALPRVAAAALAAGLLCHQLTPMAVEASADHGLCEAYAGLPAADGAHDGMVRVAGGRFEIGADDAYPEERPALPAEVRSFWIDRHPVTNAQFARFVAATGYVTTAERAAAAGEVPGSAVFVPPAHGRPGGWRYVPGADWRHPGGPDSDLDGRGNHPVVQVSYDDALAYARWAGRDLPTEAEWEYAARGGLKGQRYAWGSEVRPEGVHRANTWQGEFPLRNTQEDGYAGTSPVGCFRPNGFGLYDMAGNVWQWTSSWYRPGHQAGANGRLAETPAAGSGDPRQPGTPVRVIKGGSHLCSPDYCLRYRPSARQPQATSTATSHVGFRTVRRS</sequence>
<dbReference type="InterPro" id="IPR016187">
    <property type="entry name" value="CTDL_fold"/>
</dbReference>
<dbReference type="InterPro" id="IPR051043">
    <property type="entry name" value="Sulfatase_Mod_Factor_Kinase"/>
</dbReference>
<dbReference type="RefSeq" id="WP_011830265.1">
    <property type="nucleotide sequence ID" value="NC_008825.1"/>
</dbReference>
<feature type="signal peptide" evidence="2">
    <location>
        <begin position="1"/>
        <end position="31"/>
    </location>
</feature>
<dbReference type="eggNOG" id="COG1262">
    <property type="taxonomic scope" value="Bacteria"/>
</dbReference>
<dbReference type="SUPFAM" id="SSF56436">
    <property type="entry name" value="C-type lectin-like"/>
    <property type="match status" value="1"/>
</dbReference>